<name>A0A819K0Y4_9BILA</name>
<organism evidence="5 6">
    <name type="scientific">Adineta steineri</name>
    <dbReference type="NCBI Taxonomy" id="433720"/>
    <lineage>
        <taxon>Eukaryota</taxon>
        <taxon>Metazoa</taxon>
        <taxon>Spiralia</taxon>
        <taxon>Gnathifera</taxon>
        <taxon>Rotifera</taxon>
        <taxon>Eurotatoria</taxon>
        <taxon>Bdelloidea</taxon>
        <taxon>Adinetida</taxon>
        <taxon>Adinetidae</taxon>
        <taxon>Adineta</taxon>
    </lineage>
</organism>
<feature type="non-terminal residue" evidence="5">
    <location>
        <position position="1"/>
    </location>
</feature>
<dbReference type="Proteomes" id="UP000663881">
    <property type="component" value="Unassembled WGS sequence"/>
</dbReference>
<dbReference type="Gene3D" id="1.25.40.20">
    <property type="entry name" value="Ankyrin repeat-containing domain"/>
    <property type="match status" value="1"/>
</dbReference>
<feature type="repeat" description="ANK" evidence="3">
    <location>
        <begin position="211"/>
        <end position="243"/>
    </location>
</feature>
<evidence type="ECO:0000256" key="2">
    <source>
        <dbReference type="ARBA" id="ARBA00023043"/>
    </source>
</evidence>
<dbReference type="Pfam" id="PF12796">
    <property type="entry name" value="Ank_2"/>
    <property type="match status" value="1"/>
</dbReference>
<dbReference type="Gene3D" id="3.40.50.300">
    <property type="entry name" value="P-loop containing nucleotide triphosphate hydrolases"/>
    <property type="match status" value="1"/>
</dbReference>
<reference evidence="5" key="1">
    <citation type="submission" date="2021-02" db="EMBL/GenBank/DDBJ databases">
        <authorList>
            <person name="Nowell W R."/>
        </authorList>
    </citation>
    <scope>NUCLEOTIDE SEQUENCE</scope>
</reference>
<accession>A0A819K0Y4</accession>
<evidence type="ECO:0000256" key="4">
    <source>
        <dbReference type="SAM" id="Coils"/>
    </source>
</evidence>
<comment type="caution">
    <text evidence="5">The sequence shown here is derived from an EMBL/GenBank/DDBJ whole genome shotgun (WGS) entry which is preliminary data.</text>
</comment>
<evidence type="ECO:0000313" key="6">
    <source>
        <dbReference type="Proteomes" id="UP000663881"/>
    </source>
</evidence>
<feature type="coiled-coil region" evidence="4">
    <location>
        <begin position="622"/>
        <end position="698"/>
    </location>
</feature>
<dbReference type="PANTHER" id="PTHR24126">
    <property type="entry name" value="ANKYRIN REPEAT, PH AND SEC7 DOMAIN CONTAINING PROTEIN SECG-RELATED"/>
    <property type="match status" value="1"/>
</dbReference>
<dbReference type="SUPFAM" id="SSF48403">
    <property type="entry name" value="Ankyrin repeat"/>
    <property type="match status" value="1"/>
</dbReference>
<dbReference type="SUPFAM" id="SSF52540">
    <property type="entry name" value="P-loop containing nucleoside triphosphate hydrolases"/>
    <property type="match status" value="1"/>
</dbReference>
<gene>
    <name evidence="5" type="ORF">OKA104_LOCUS26428</name>
</gene>
<evidence type="ECO:0000256" key="1">
    <source>
        <dbReference type="ARBA" id="ARBA00022737"/>
    </source>
</evidence>
<keyword evidence="4" id="KW-0175">Coiled coil</keyword>
<dbReference type="PROSITE" id="PS50088">
    <property type="entry name" value="ANK_REPEAT"/>
    <property type="match status" value="1"/>
</dbReference>
<protein>
    <submittedName>
        <fullName evidence="5">Uncharacterized protein</fullName>
    </submittedName>
</protein>
<keyword evidence="2 3" id="KW-0040">ANK repeat</keyword>
<dbReference type="InterPro" id="IPR027417">
    <property type="entry name" value="P-loop_NTPase"/>
</dbReference>
<dbReference type="AlphaFoldDB" id="A0A819K0Y4"/>
<dbReference type="InterPro" id="IPR036770">
    <property type="entry name" value="Ankyrin_rpt-contain_sf"/>
</dbReference>
<sequence>MASENDSKYLKRCLQKTIEAVSKTIDALKVTNPADSENLPLDTDNNTFSLNEQENKLIDDLKTTIENLLNDNLLRSSGICKKYLLNLLHQYEYDNQEKKFKSFFNQSILSAFQRDLQGMLSSIDAFLAAWNGDLNVVEEFIKKYPTFKDKPGLWGTTLLYSSAKNNRMNIVKYLIETAKCSINAQNEQDLEKGLLTTTSTSSESISYNPTAASTALHGACFNGHLNVVKYLIEHGADYSIKNQAAETPIMNGERHKHIQDFFRNLLVLGYSRKSKSLPETTILKEKKQEIVDCIWEYKPFEDEKWYPFSPSESNELHQSLIVKPNEKFKYEVFLRLRAAIYSVSTIQFLRSGKDDNRENNLAWVRCRGSSILNFDCYALWQIMFTKHTSVKSKSSLSSLKILNIPTIYDSQFNIELNAWYNCHADTNTQLDDAINYRKKSIELRLDFISDDQLIFNLETFAFSNQEGSIQGFIRWIPKLISNNERNKNKLKSLDNFSTLTNLDPIPLTTAHLKQLSHIKNLNSSSENDNDDDYSTQDIAEENYNLDQNDKTNKSPDNALWCFNDSTGTVLDSQITTDDDVKDEKINDYLRQTDDKSHSSSDKQFTERINSSTNVSAISEEELNKFKKENEHIAARLKAANEKSSELKKLLKDNQSQNQNQLKELSEQIDKLNKEQTNLKRKEENVKEIERNIKIIDYERIEKHIVHEFLTSKFALILNCLKKTKNKYDYYTDKIPQMIFTEKNNLFTFTITGFQEHQQTFKDILKEILNISSLTQRAKEYYQRHLNRFLKLINNILIKIQSTTQNWKQYSNFLLDLLKEKIKEYSILFNDFISEQAREISEKFILNNSISSWNEITKQTELFIQKNPFENQIESLKRQALEQFITQNISFQRLKLEKKPSQKSIDILKDFIKKIQNSFEKEQKYIGYQLEQFRLIPELLKRLMTYYCCFATQLPLFESSKDLLRQIEQNTVITIATSTGSGKSTLLPALLVAEGYSKVMVTQPRRLPCKLISQRVNETMTSDTNPNSDKIAGWAISGDEDNPRAPILYLTDGLLKERLLYNENFIPAN</sequence>
<dbReference type="InterPro" id="IPR002110">
    <property type="entry name" value="Ankyrin_rpt"/>
</dbReference>
<dbReference type="PANTHER" id="PTHR24126:SF14">
    <property type="entry name" value="ANK_REP_REGION DOMAIN-CONTAINING PROTEIN"/>
    <property type="match status" value="1"/>
</dbReference>
<keyword evidence="1" id="KW-0677">Repeat</keyword>
<dbReference type="PROSITE" id="PS50297">
    <property type="entry name" value="ANK_REP_REGION"/>
    <property type="match status" value="1"/>
</dbReference>
<dbReference type="SMART" id="SM00248">
    <property type="entry name" value="ANK"/>
    <property type="match status" value="3"/>
</dbReference>
<dbReference type="EMBL" id="CAJOAY010002316">
    <property type="protein sequence ID" value="CAF3941825.1"/>
    <property type="molecule type" value="Genomic_DNA"/>
</dbReference>
<evidence type="ECO:0000256" key="3">
    <source>
        <dbReference type="PROSITE-ProRule" id="PRU00023"/>
    </source>
</evidence>
<proteinExistence type="predicted"/>
<evidence type="ECO:0000313" key="5">
    <source>
        <dbReference type="EMBL" id="CAF3941825.1"/>
    </source>
</evidence>